<gene>
    <name evidence="1" type="ORF">JZM60_11315</name>
</gene>
<proteinExistence type="predicted"/>
<protein>
    <submittedName>
        <fullName evidence="1">Uncharacterized protein</fullName>
    </submittedName>
</protein>
<dbReference type="Proteomes" id="UP000663651">
    <property type="component" value="Chromosome"/>
</dbReference>
<organism evidence="1 2">
    <name type="scientific">Geobacter benzoatilyticus</name>
    <dbReference type="NCBI Taxonomy" id="2815309"/>
    <lineage>
        <taxon>Bacteria</taxon>
        <taxon>Pseudomonadati</taxon>
        <taxon>Thermodesulfobacteriota</taxon>
        <taxon>Desulfuromonadia</taxon>
        <taxon>Geobacterales</taxon>
        <taxon>Geobacteraceae</taxon>
        <taxon>Geobacter</taxon>
    </lineage>
</organism>
<name>A0ABX7Q0U2_9BACT</name>
<dbReference type="InterPro" id="IPR054199">
    <property type="entry name" value="DUF6904"/>
</dbReference>
<evidence type="ECO:0000313" key="1">
    <source>
        <dbReference type="EMBL" id="QSV44750.1"/>
    </source>
</evidence>
<accession>A0ABX7Q0U2</accession>
<dbReference type="Pfam" id="PF21845">
    <property type="entry name" value="DUF6904"/>
    <property type="match status" value="1"/>
</dbReference>
<sequence length="82" mass="8984">MLRMEPTPKGAGVVLYGDYWDLDALYETIHTLSGDDAPFTGHVQETVLALAYEVRHCYQGDREVHKFGSSAESVGKNGLGLV</sequence>
<keyword evidence="2" id="KW-1185">Reference proteome</keyword>
<evidence type="ECO:0000313" key="2">
    <source>
        <dbReference type="Proteomes" id="UP000663651"/>
    </source>
</evidence>
<reference evidence="1 2" key="1">
    <citation type="submission" date="2021-03" db="EMBL/GenBank/DDBJ databases">
        <title>Geobacter metallireducens gen. nov. sp. nov., a microorganism capable of coupling the complete oxidation of organic compounds to the reduction of iron and other metals.</title>
        <authorList>
            <person name="Li Y."/>
        </authorList>
    </citation>
    <scope>NUCLEOTIDE SEQUENCE [LARGE SCALE GENOMIC DNA]</scope>
    <source>
        <strain evidence="1 2">Jerry-YX</strain>
    </source>
</reference>
<dbReference type="EMBL" id="CP071382">
    <property type="protein sequence ID" value="QSV44750.1"/>
    <property type="molecule type" value="Genomic_DNA"/>
</dbReference>
<dbReference type="RefSeq" id="WP_207162564.1">
    <property type="nucleotide sequence ID" value="NZ_CP071382.1"/>
</dbReference>